<gene>
    <name evidence="3" type="ORF">JCM15548_11624</name>
</gene>
<dbReference type="PANTHER" id="PTHR10900:SF77">
    <property type="entry name" value="FI19380P1"/>
    <property type="match status" value="1"/>
</dbReference>
<dbReference type="EMBL" id="BAZW01000009">
    <property type="protein sequence ID" value="GAO29437.1"/>
    <property type="molecule type" value="Genomic_DNA"/>
</dbReference>
<dbReference type="STRING" id="1236989.JCM15548_11624"/>
<reference evidence="3 4" key="1">
    <citation type="journal article" date="2015" name="Microbes Environ.">
        <title>Distribution and evolution of nitrogen fixation genes in the phylum bacteroidetes.</title>
        <authorList>
            <person name="Inoue J."/>
            <person name="Oshima K."/>
            <person name="Suda W."/>
            <person name="Sakamoto M."/>
            <person name="Iino T."/>
            <person name="Noda S."/>
            <person name="Hongoh Y."/>
            <person name="Hattori M."/>
            <person name="Ohkuma M."/>
        </authorList>
    </citation>
    <scope>NUCLEOTIDE SEQUENCE [LARGE SCALE GENOMIC DNA]</scope>
    <source>
        <strain evidence="3">JCM 15548</strain>
    </source>
</reference>
<dbReference type="InterPro" id="IPR000782">
    <property type="entry name" value="FAS1_domain"/>
</dbReference>
<feature type="signal peptide" evidence="1">
    <location>
        <begin position="1"/>
        <end position="25"/>
    </location>
</feature>
<dbReference type="RefSeq" id="WP_062123753.1">
    <property type="nucleotide sequence ID" value="NZ_BAZW01000009.1"/>
</dbReference>
<sequence length="762" mass="87148">MKNVFSKSLMVVVFGLSLFFMTACEDDNYYEKPSWVGEPIYQMLEAEGDFSHYLACVDKTGYARLLKASGFYTAFVPNDAAFEKFMQENGIGSIGEISEEMANDIVAYSLVTVASTSDKIDDFQRAVAYEDREENLNIAYRRNTMKTKGVYSYQPYEGSAVDVVDVNGASPFPGQSGLFYLEDKNNKSIPFFTDAFFQTKGLPVADYNFFYPDAEFSGFNAADARVIRKDLRSENGVVHVVDKVILPLPNLEEILYNAEESSDFKDVIDRFMVELRPAPRDFLLQEERNTGVYKNIYIKDYPALHFPLNSENFLREQGSTQYQTNGWTLFAPTNEALQTYFSNVFLAYGYETLEQMPQFVIEELINAHFFRTAVWPSRFETTQNYFGEPARFDKDVDVVDSEIGSNGFYYTVNKVQETNSFSTVMRDVLLDPRYTMFYRALVATENQFQLRNPISRQQILLVSNQQFEDLGITYSATENLWEHNIPEWEDISITNALNRLLNLHMIFIADPEESYKDMSTGFGLVETNNGEYIRYFRGRIWASGQTISTASVLQAVNDTMRNGLSYEISRPLMFTTQHIGAFLEANPNYRNFYRYLEKSANSTAPGAEDPNEKSRLVYDPDTKRITDVSIADDQTFLIPNNAAIDQAVVDGLLPEITAADFTQEEHEMVKRFVHFHILQRQIIYPNGGYSNIAYTNYRDNEGDTFVSVDSNTPDQLKIYDRKGRESVVTATGTSAHTNVLANRAIIHLMDNYLDYRAEVVEE</sequence>
<proteinExistence type="predicted"/>
<keyword evidence="4" id="KW-1185">Reference proteome</keyword>
<dbReference type="Pfam" id="PF02469">
    <property type="entry name" value="Fasciclin"/>
    <property type="match status" value="1"/>
</dbReference>
<dbReference type="PANTHER" id="PTHR10900">
    <property type="entry name" value="PERIOSTIN-RELATED"/>
    <property type="match status" value="1"/>
</dbReference>
<organism evidence="3 4">
    <name type="scientific">Geofilum rubicundum JCM 15548</name>
    <dbReference type="NCBI Taxonomy" id="1236989"/>
    <lineage>
        <taxon>Bacteria</taxon>
        <taxon>Pseudomonadati</taxon>
        <taxon>Bacteroidota</taxon>
        <taxon>Bacteroidia</taxon>
        <taxon>Marinilabiliales</taxon>
        <taxon>Marinilabiliaceae</taxon>
        <taxon>Geofilum</taxon>
    </lineage>
</organism>
<dbReference type="AlphaFoldDB" id="A0A0E9LV39"/>
<dbReference type="Gene3D" id="2.30.180.10">
    <property type="entry name" value="FAS1 domain"/>
    <property type="match status" value="2"/>
</dbReference>
<evidence type="ECO:0000259" key="2">
    <source>
        <dbReference type="PROSITE" id="PS50213"/>
    </source>
</evidence>
<dbReference type="InterPro" id="IPR050904">
    <property type="entry name" value="Adhesion/Biosynth-related"/>
</dbReference>
<dbReference type="Proteomes" id="UP000032900">
    <property type="component" value="Unassembled WGS sequence"/>
</dbReference>
<accession>A0A0E9LV39</accession>
<evidence type="ECO:0000256" key="1">
    <source>
        <dbReference type="SAM" id="SignalP"/>
    </source>
</evidence>
<dbReference type="SUPFAM" id="SSF82153">
    <property type="entry name" value="FAS1 domain"/>
    <property type="match status" value="2"/>
</dbReference>
<comment type="caution">
    <text evidence="3">The sequence shown here is derived from an EMBL/GenBank/DDBJ whole genome shotgun (WGS) entry which is preliminary data.</text>
</comment>
<evidence type="ECO:0000313" key="3">
    <source>
        <dbReference type="EMBL" id="GAO29437.1"/>
    </source>
</evidence>
<dbReference type="OrthoDB" id="659398at2"/>
<evidence type="ECO:0000313" key="4">
    <source>
        <dbReference type="Proteomes" id="UP000032900"/>
    </source>
</evidence>
<keyword evidence="1" id="KW-0732">Signal</keyword>
<dbReference type="InterPro" id="IPR036378">
    <property type="entry name" value="FAS1_dom_sf"/>
</dbReference>
<feature type="domain" description="FAS1" evidence="2">
    <location>
        <begin position="37"/>
        <end position="245"/>
    </location>
</feature>
<feature type="chain" id="PRO_5002428328" description="FAS1 domain-containing protein" evidence="1">
    <location>
        <begin position="26"/>
        <end position="762"/>
    </location>
</feature>
<feature type="domain" description="FAS1" evidence="2">
    <location>
        <begin position="576"/>
        <end position="753"/>
    </location>
</feature>
<name>A0A0E9LV39_9BACT</name>
<dbReference type="PROSITE" id="PS50213">
    <property type="entry name" value="FAS1"/>
    <property type="match status" value="2"/>
</dbReference>
<protein>
    <recommendedName>
        <fullName evidence="2">FAS1 domain-containing protein</fullName>
    </recommendedName>
</protein>
<dbReference type="PROSITE" id="PS51257">
    <property type="entry name" value="PROKAR_LIPOPROTEIN"/>
    <property type="match status" value="1"/>
</dbReference>